<dbReference type="GO" id="GO:0019722">
    <property type="term" value="P:calcium-mediated signaling"/>
    <property type="evidence" value="ECO:0007669"/>
    <property type="project" value="TreeGrafter"/>
</dbReference>
<protein>
    <submittedName>
        <fullName evidence="2">Lacritin</fullName>
    </submittedName>
</protein>
<keyword evidence="1" id="KW-0732">Signal</keyword>
<organism evidence="2 3">
    <name type="scientific">Molossus molossus</name>
    <name type="common">Pallas' mastiff bat</name>
    <name type="synonym">Vespertilio molossus</name>
    <dbReference type="NCBI Taxonomy" id="27622"/>
    <lineage>
        <taxon>Eukaryota</taxon>
        <taxon>Metazoa</taxon>
        <taxon>Chordata</taxon>
        <taxon>Craniata</taxon>
        <taxon>Vertebrata</taxon>
        <taxon>Euteleostomi</taxon>
        <taxon>Mammalia</taxon>
        <taxon>Eutheria</taxon>
        <taxon>Laurasiatheria</taxon>
        <taxon>Chiroptera</taxon>
        <taxon>Yangochiroptera</taxon>
        <taxon>Molossidae</taxon>
        <taxon>Molossus</taxon>
    </lineage>
</organism>
<dbReference type="EMBL" id="JACASF010000010">
    <property type="protein sequence ID" value="KAF6452724.1"/>
    <property type="molecule type" value="Genomic_DNA"/>
</dbReference>
<evidence type="ECO:0000313" key="3">
    <source>
        <dbReference type="Proteomes" id="UP000550707"/>
    </source>
</evidence>
<keyword evidence="3" id="KW-1185">Reference proteome</keyword>
<dbReference type="InterPro" id="IPR043557">
    <property type="entry name" value="Dermcidin/Lacritin"/>
</dbReference>
<dbReference type="GO" id="GO:0051047">
    <property type="term" value="P:positive regulation of secretion"/>
    <property type="evidence" value="ECO:0007669"/>
    <property type="project" value="TreeGrafter"/>
</dbReference>
<sequence length="125" mass="13724">MRFTALLPLAALAGALVCAQNTTADHTQAAEDPPSSELKITASAKSALLQETTTAAQKISTAAQEPARPALWKQGLNPLRKAFEGVEKRVRERIQDGKQLVEGGTDFAQRLKDKLDLRNFWVLRR</sequence>
<comment type="caution">
    <text evidence="2">The sequence shown here is derived from an EMBL/GenBank/DDBJ whole genome shotgun (WGS) entry which is preliminary data.</text>
</comment>
<gene>
    <name evidence="2" type="ORF">HJG59_007522</name>
</gene>
<name>A0A7J8FY46_MOLMO</name>
<dbReference type="PANTHER" id="PTHR40711:SF2">
    <property type="entry name" value="EXTRACELLULAR GLYCOPROTEIN LACRITIN"/>
    <property type="match status" value="1"/>
</dbReference>
<dbReference type="PANTHER" id="PTHR40711">
    <property type="entry name" value="DERMCIDIN-RELATED"/>
    <property type="match status" value="1"/>
</dbReference>
<reference evidence="2 3" key="1">
    <citation type="journal article" date="2020" name="Nature">
        <title>Six reference-quality genomes reveal evolution of bat adaptations.</title>
        <authorList>
            <person name="Jebb D."/>
            <person name="Huang Z."/>
            <person name="Pippel M."/>
            <person name="Hughes G.M."/>
            <person name="Lavrichenko K."/>
            <person name="Devanna P."/>
            <person name="Winkler S."/>
            <person name="Jermiin L.S."/>
            <person name="Skirmuntt E.C."/>
            <person name="Katzourakis A."/>
            <person name="Burkitt-Gray L."/>
            <person name="Ray D.A."/>
            <person name="Sullivan K.A.M."/>
            <person name="Roscito J.G."/>
            <person name="Kirilenko B.M."/>
            <person name="Davalos L.M."/>
            <person name="Corthals A.P."/>
            <person name="Power M.L."/>
            <person name="Jones G."/>
            <person name="Ransome R.D."/>
            <person name="Dechmann D.K.N."/>
            <person name="Locatelli A.G."/>
            <person name="Puechmaille S.J."/>
            <person name="Fedrigo O."/>
            <person name="Jarvis E.D."/>
            <person name="Hiller M."/>
            <person name="Vernes S.C."/>
            <person name="Myers E.W."/>
            <person name="Teeling E.C."/>
        </authorList>
    </citation>
    <scope>NUCLEOTIDE SEQUENCE [LARGE SCALE GENOMIC DNA]</scope>
    <source>
        <strain evidence="2">MMolMol1</strain>
        <tissue evidence="2">Muscle</tissue>
    </source>
</reference>
<evidence type="ECO:0000256" key="1">
    <source>
        <dbReference type="SAM" id="SignalP"/>
    </source>
</evidence>
<dbReference type="GO" id="GO:0030141">
    <property type="term" value="C:secretory granule"/>
    <property type="evidence" value="ECO:0007669"/>
    <property type="project" value="TreeGrafter"/>
</dbReference>
<feature type="chain" id="PRO_5029670438" evidence="1">
    <location>
        <begin position="20"/>
        <end position="125"/>
    </location>
</feature>
<dbReference type="AlphaFoldDB" id="A0A7J8FY46"/>
<proteinExistence type="predicted"/>
<dbReference type="GO" id="GO:0008284">
    <property type="term" value="P:positive regulation of cell population proliferation"/>
    <property type="evidence" value="ECO:0007669"/>
    <property type="project" value="TreeGrafter"/>
</dbReference>
<accession>A0A7J8FY46</accession>
<feature type="signal peptide" evidence="1">
    <location>
        <begin position="1"/>
        <end position="19"/>
    </location>
</feature>
<dbReference type="Proteomes" id="UP000550707">
    <property type="component" value="Unassembled WGS sequence"/>
</dbReference>
<evidence type="ECO:0000313" key="2">
    <source>
        <dbReference type="EMBL" id="KAF6452724.1"/>
    </source>
</evidence>
<dbReference type="GO" id="GO:0005576">
    <property type="term" value="C:extracellular region"/>
    <property type="evidence" value="ECO:0007669"/>
    <property type="project" value="TreeGrafter"/>
</dbReference>